<evidence type="ECO:0000256" key="3">
    <source>
        <dbReference type="ARBA" id="ARBA00022630"/>
    </source>
</evidence>
<dbReference type="Gene3D" id="3.30.560.10">
    <property type="entry name" value="Glucose Oxidase, domain 3"/>
    <property type="match status" value="1"/>
</dbReference>
<evidence type="ECO:0000256" key="6">
    <source>
        <dbReference type="RuleBase" id="RU003968"/>
    </source>
</evidence>
<sequence length="534" mass="57779">METFDYIVVGAGSAGCVVARRLSDNPAARVLLVEAGPPPAGFWQRVPAGMAKMFSANRFNWGFSTEPDPGLGGRRLFWPRGKTLGGSGAINGMVFTRGSRVDYDGWASMGNPGWSWADVLPYFKKLEDNERGANEYRGAAGPLKISDPAVKPRIMYDFIEAAVRSGIPAEEDISTAGNEGVGILQATIHRGVRQSTYDAYLAPVRHRKNLKIMTGAHVLRLQLDDRIATGVELLVGSEKRSVRASVEVVLCAGALNSPQLLMLSGIGDADDLRRHGIETRLHLPGVGRNLQDHYSALVKAETKPGWSHNPALMSWHKYVEGAKYVLTKGGLLACGATFAAALTRSDASMPFPDLQLGFRPITFSYAANGSVSIDEMDAISVSVFICRPKSRGEIRLRSADPLDAPMIIPRYLSTQEDMVAMVRGVRIIRKILKAAPISDRLVCEFLPGDAAQSDAQLADFIRATGKTSFHVSGTCKMGHDEMAVVDNRLKVRGVERLRVVDASIMPTVTSGNTNAPAIMIGEKGADMINEDNTI</sequence>
<dbReference type="Pfam" id="PF00732">
    <property type="entry name" value="GMC_oxred_N"/>
    <property type="match status" value="1"/>
</dbReference>
<organism evidence="9">
    <name type="scientific">Bosea sp. NBC_00436</name>
    <dbReference type="NCBI Taxonomy" id="2969620"/>
    <lineage>
        <taxon>Bacteria</taxon>
        <taxon>Pseudomonadati</taxon>
        <taxon>Pseudomonadota</taxon>
        <taxon>Alphaproteobacteria</taxon>
        <taxon>Hyphomicrobiales</taxon>
        <taxon>Boseaceae</taxon>
        <taxon>Bosea</taxon>
    </lineage>
</organism>
<dbReference type="PROSITE" id="PS00624">
    <property type="entry name" value="GMC_OXRED_2"/>
    <property type="match status" value="1"/>
</dbReference>
<evidence type="ECO:0000256" key="1">
    <source>
        <dbReference type="ARBA" id="ARBA00001974"/>
    </source>
</evidence>
<proteinExistence type="inferred from homology"/>
<protein>
    <submittedName>
        <fullName evidence="9">GMC family oxidoreductase N-terminal domain-containing protein</fullName>
    </submittedName>
</protein>
<evidence type="ECO:0000256" key="2">
    <source>
        <dbReference type="ARBA" id="ARBA00010790"/>
    </source>
</evidence>
<dbReference type="PROSITE" id="PS00623">
    <property type="entry name" value="GMC_OXRED_1"/>
    <property type="match status" value="1"/>
</dbReference>
<dbReference type="PIRSF" id="PIRSF000137">
    <property type="entry name" value="Alcohol_oxidase"/>
    <property type="match status" value="1"/>
</dbReference>
<feature type="domain" description="Glucose-methanol-choline oxidoreductase N-terminal" evidence="8">
    <location>
        <begin position="253"/>
        <end position="267"/>
    </location>
</feature>
<evidence type="ECO:0000259" key="7">
    <source>
        <dbReference type="PROSITE" id="PS00623"/>
    </source>
</evidence>
<feature type="domain" description="Glucose-methanol-choline oxidoreductase N-terminal" evidence="7">
    <location>
        <begin position="81"/>
        <end position="104"/>
    </location>
</feature>
<dbReference type="AlphaFoldDB" id="A0A9E7ZS66"/>
<dbReference type="GO" id="GO:0050660">
    <property type="term" value="F:flavin adenine dinucleotide binding"/>
    <property type="evidence" value="ECO:0007669"/>
    <property type="project" value="InterPro"/>
</dbReference>
<dbReference type="Gene3D" id="3.50.50.60">
    <property type="entry name" value="FAD/NAD(P)-binding domain"/>
    <property type="match status" value="1"/>
</dbReference>
<dbReference type="PANTHER" id="PTHR11552:SF147">
    <property type="entry name" value="CHOLINE DEHYDROGENASE, MITOCHONDRIAL"/>
    <property type="match status" value="1"/>
</dbReference>
<dbReference type="InterPro" id="IPR000172">
    <property type="entry name" value="GMC_OxRdtase_N"/>
</dbReference>
<evidence type="ECO:0000313" key="9">
    <source>
        <dbReference type="EMBL" id="UZF86072.1"/>
    </source>
</evidence>
<dbReference type="InterPro" id="IPR012132">
    <property type="entry name" value="GMC_OxRdtase"/>
</dbReference>
<evidence type="ECO:0000259" key="8">
    <source>
        <dbReference type="PROSITE" id="PS00624"/>
    </source>
</evidence>
<dbReference type="InterPro" id="IPR007867">
    <property type="entry name" value="GMC_OxRtase_C"/>
</dbReference>
<dbReference type="PANTHER" id="PTHR11552">
    <property type="entry name" value="GLUCOSE-METHANOL-CHOLINE GMC OXIDOREDUCTASE"/>
    <property type="match status" value="1"/>
</dbReference>
<name>A0A9E7ZS66_9HYPH</name>
<dbReference type="SUPFAM" id="SSF54373">
    <property type="entry name" value="FAD-linked reductases, C-terminal domain"/>
    <property type="match status" value="1"/>
</dbReference>
<gene>
    <name evidence="9" type="ORF">NWE54_20000</name>
</gene>
<evidence type="ECO:0000256" key="4">
    <source>
        <dbReference type="ARBA" id="ARBA00022827"/>
    </source>
</evidence>
<evidence type="ECO:0000256" key="5">
    <source>
        <dbReference type="PIRSR" id="PIRSR000137-2"/>
    </source>
</evidence>
<keyword evidence="4 5" id="KW-0274">FAD</keyword>
<accession>A0A9E7ZS66</accession>
<feature type="binding site" evidence="5">
    <location>
        <begin position="91"/>
        <end position="94"/>
    </location>
    <ligand>
        <name>FAD</name>
        <dbReference type="ChEBI" id="CHEBI:57692"/>
    </ligand>
</feature>
<dbReference type="EMBL" id="CP102774">
    <property type="protein sequence ID" value="UZF86072.1"/>
    <property type="molecule type" value="Genomic_DNA"/>
</dbReference>
<keyword evidence="3 6" id="KW-0285">Flavoprotein</keyword>
<dbReference type="Pfam" id="PF05199">
    <property type="entry name" value="GMC_oxred_C"/>
    <property type="match status" value="1"/>
</dbReference>
<dbReference type="SUPFAM" id="SSF51905">
    <property type="entry name" value="FAD/NAD(P)-binding domain"/>
    <property type="match status" value="1"/>
</dbReference>
<feature type="binding site" evidence="5">
    <location>
        <position position="218"/>
    </location>
    <ligand>
        <name>FAD</name>
        <dbReference type="ChEBI" id="CHEBI:57692"/>
    </ligand>
</feature>
<comment type="cofactor">
    <cofactor evidence="1 5">
        <name>FAD</name>
        <dbReference type="ChEBI" id="CHEBI:57692"/>
    </cofactor>
</comment>
<reference evidence="9" key="1">
    <citation type="submission" date="2022-08" db="EMBL/GenBank/DDBJ databases">
        <title>Complete Genome Sequences of 2 Bosea sp. soil isolates.</title>
        <authorList>
            <person name="Alvarez Arevalo M."/>
            <person name="Sterndorff E.B."/>
            <person name="Faurdal D."/>
            <person name="Joergensen T.S."/>
            <person name="Weber T."/>
        </authorList>
    </citation>
    <scope>NUCLEOTIDE SEQUENCE</scope>
    <source>
        <strain evidence="9">NBC_00436</strain>
    </source>
</reference>
<dbReference type="InterPro" id="IPR036188">
    <property type="entry name" value="FAD/NAD-bd_sf"/>
</dbReference>
<dbReference type="GO" id="GO:0016614">
    <property type="term" value="F:oxidoreductase activity, acting on CH-OH group of donors"/>
    <property type="evidence" value="ECO:0007669"/>
    <property type="project" value="InterPro"/>
</dbReference>
<comment type="similarity">
    <text evidence="2 6">Belongs to the GMC oxidoreductase family.</text>
</comment>